<keyword evidence="3" id="KW-1185">Reference proteome</keyword>
<keyword evidence="1" id="KW-0812">Transmembrane</keyword>
<organism evidence="2 3">
    <name type="scientific">Allorhodopirellula solitaria</name>
    <dbReference type="NCBI Taxonomy" id="2527987"/>
    <lineage>
        <taxon>Bacteria</taxon>
        <taxon>Pseudomonadati</taxon>
        <taxon>Planctomycetota</taxon>
        <taxon>Planctomycetia</taxon>
        <taxon>Pirellulales</taxon>
        <taxon>Pirellulaceae</taxon>
        <taxon>Allorhodopirellula</taxon>
    </lineage>
</organism>
<protein>
    <submittedName>
        <fullName evidence="2">Uncharacterized protein</fullName>
    </submittedName>
</protein>
<reference evidence="2 3" key="1">
    <citation type="submission" date="2019-02" db="EMBL/GenBank/DDBJ databases">
        <title>Deep-cultivation of Planctomycetes and their phenomic and genomic characterization uncovers novel biology.</title>
        <authorList>
            <person name="Wiegand S."/>
            <person name="Jogler M."/>
            <person name="Boedeker C."/>
            <person name="Pinto D."/>
            <person name="Vollmers J."/>
            <person name="Rivas-Marin E."/>
            <person name="Kohn T."/>
            <person name="Peeters S.H."/>
            <person name="Heuer A."/>
            <person name="Rast P."/>
            <person name="Oberbeckmann S."/>
            <person name="Bunk B."/>
            <person name="Jeske O."/>
            <person name="Meyerdierks A."/>
            <person name="Storesund J.E."/>
            <person name="Kallscheuer N."/>
            <person name="Luecker S."/>
            <person name="Lage O.M."/>
            <person name="Pohl T."/>
            <person name="Merkel B.J."/>
            <person name="Hornburger P."/>
            <person name="Mueller R.-W."/>
            <person name="Bruemmer F."/>
            <person name="Labrenz M."/>
            <person name="Spormann A.M."/>
            <person name="Op Den Camp H."/>
            <person name="Overmann J."/>
            <person name="Amann R."/>
            <person name="Jetten M.S.M."/>
            <person name="Mascher T."/>
            <person name="Medema M.H."/>
            <person name="Devos D.P."/>
            <person name="Kaster A.-K."/>
            <person name="Ovreas L."/>
            <person name="Rohde M."/>
            <person name="Galperin M.Y."/>
            <person name="Jogler C."/>
        </authorList>
    </citation>
    <scope>NUCLEOTIDE SEQUENCE [LARGE SCALE GENOMIC DNA]</scope>
    <source>
        <strain evidence="2 3">CA85</strain>
    </source>
</reference>
<dbReference type="RefSeq" id="WP_146391497.1">
    <property type="nucleotide sequence ID" value="NZ_SJPK01000005.1"/>
</dbReference>
<gene>
    <name evidence="2" type="ORF">CA85_24630</name>
</gene>
<name>A0A5C5XV44_9BACT</name>
<dbReference type="AlphaFoldDB" id="A0A5C5XV44"/>
<dbReference type="OrthoDB" id="261911at2"/>
<dbReference type="Proteomes" id="UP000318053">
    <property type="component" value="Unassembled WGS sequence"/>
</dbReference>
<comment type="caution">
    <text evidence="2">The sequence shown here is derived from an EMBL/GenBank/DDBJ whole genome shotgun (WGS) entry which is preliminary data.</text>
</comment>
<sequence>MATLVERIRQALGKRDGISEETMRPLATAYADEVTRVNTRLAEAVALLHKGLRSEGIQVASISPNAIDAAAKLDLPDDEREDWFDILQFLDVPVPPKLERDLVDQLNEAIVETQPLEGLLTNHRRLAIARAPLAWRLKVLRRIAEVDATTPVWEEDIESWEKVRHKQLTTEARAAISAKDPVALKALQDELTQSAWRLPPDPKLTARVSATLTGLTEQDTISQLQGVAAKLNDAFCQFDEPGARSELTRWNELAATLTSPLPQELEEAAEPPILWLREIDREKQSRAQRAAAIGGLEAVLDRKAPVDDLERAYQQTTLFEQPPPDELVQRYQVAIEDRQMTKKRQFLSIIAAVFAATVIAIVAFAWWQIDAAKQARAIAAEQELQSLLDSGDLDGASSFHANLRETDPQLAGTSAIASLNSQVQTAIGQRTQRAEQFADYLAKANADVDAEIDLSALNRAEKLAETDEQKGRVFELRSRYSAWEASIATQQTKELLEELKSTRDTLTELEEGAGGDDASRTLSRILDSLKALPSTFPRAASSALAQVNSVKTRTNSLDKAIRQRRERMTIRDAAMEDVHAAKSLDQLAERLKRSASQLDDASLADEFRRAASERELWDQGLMWNEYANTASKAFTSGLSAESMQSIVSAKSALGRGVDHSLMQLPVPVADRIERFADRTEVLKRVLGGLPNTVVADLYTVVVEDGRGDRYFVFKSYYDRKRDSVFAPSDDGRAKHPGVEVVANDSGAIKTVGLEGNFEIHKEPYASIKALASMYAARGDEFLSDWEGEFLKLIATVRGRDQLDGQIKEMLLQHLLSGAIEGSAYLSKALSEDLRWLEGRSNEIAYWYEPSVPDNSLGPNVEQRMIPKLSRVYQNRPKLDLKSLKLRDLKFDWVGTLGRGDDGSMAVKLNQPAAANGNLAIVRPSPTAPEKADWVPIGRLKSGTVELTQSEADWIAGRPVFLYPNNPDSVSSSSRR</sequence>
<dbReference type="EMBL" id="SJPK01000005">
    <property type="protein sequence ID" value="TWT66369.1"/>
    <property type="molecule type" value="Genomic_DNA"/>
</dbReference>
<accession>A0A5C5XV44</accession>
<evidence type="ECO:0000256" key="1">
    <source>
        <dbReference type="SAM" id="Phobius"/>
    </source>
</evidence>
<feature type="transmembrane region" description="Helical" evidence="1">
    <location>
        <begin position="346"/>
        <end position="367"/>
    </location>
</feature>
<proteinExistence type="predicted"/>
<evidence type="ECO:0000313" key="2">
    <source>
        <dbReference type="EMBL" id="TWT66369.1"/>
    </source>
</evidence>
<evidence type="ECO:0000313" key="3">
    <source>
        <dbReference type="Proteomes" id="UP000318053"/>
    </source>
</evidence>
<keyword evidence="1" id="KW-1133">Transmembrane helix</keyword>
<keyword evidence="1" id="KW-0472">Membrane</keyword>